<dbReference type="PANTHER" id="PTHR43049">
    <property type="entry name" value="EARLY ENDOSOME ANTIGEN"/>
    <property type="match status" value="1"/>
</dbReference>
<feature type="compositionally biased region" description="Polar residues" evidence="1">
    <location>
        <begin position="802"/>
        <end position="815"/>
    </location>
</feature>
<comment type="caution">
    <text evidence="2">The sequence shown here is derived from an EMBL/GenBank/DDBJ whole genome shotgun (WGS) entry which is preliminary data.</text>
</comment>
<dbReference type="OMA" id="WGFAYDK"/>
<accession>G4TRF5</accession>
<name>G4TRF5_SERID</name>
<evidence type="ECO:0000313" key="2">
    <source>
        <dbReference type="EMBL" id="CCA73898.1"/>
    </source>
</evidence>
<feature type="region of interest" description="Disordered" evidence="1">
    <location>
        <begin position="996"/>
        <end position="1062"/>
    </location>
</feature>
<dbReference type="HOGENOM" id="CLU_002021_0_0_1"/>
<dbReference type="EMBL" id="CAFZ01000262">
    <property type="protein sequence ID" value="CCA73898.1"/>
    <property type="molecule type" value="Genomic_DNA"/>
</dbReference>
<feature type="region of interest" description="Disordered" evidence="1">
    <location>
        <begin position="797"/>
        <end position="822"/>
    </location>
</feature>
<feature type="region of interest" description="Disordered" evidence="1">
    <location>
        <begin position="128"/>
        <end position="162"/>
    </location>
</feature>
<feature type="region of interest" description="Disordered" evidence="1">
    <location>
        <begin position="961"/>
        <end position="984"/>
    </location>
</feature>
<feature type="region of interest" description="Disordered" evidence="1">
    <location>
        <begin position="1898"/>
        <end position="1918"/>
    </location>
</feature>
<feature type="region of interest" description="Disordered" evidence="1">
    <location>
        <begin position="1949"/>
        <end position="2056"/>
    </location>
</feature>
<feature type="region of interest" description="Disordered" evidence="1">
    <location>
        <begin position="322"/>
        <end position="362"/>
    </location>
</feature>
<dbReference type="Proteomes" id="UP000007148">
    <property type="component" value="Unassembled WGS sequence"/>
</dbReference>
<feature type="region of interest" description="Disordered" evidence="1">
    <location>
        <begin position="749"/>
        <end position="772"/>
    </location>
</feature>
<protein>
    <submittedName>
        <fullName evidence="2">Uncharacterized protein</fullName>
    </submittedName>
</protein>
<feature type="compositionally biased region" description="Polar residues" evidence="1">
    <location>
        <begin position="2011"/>
        <end position="2031"/>
    </location>
</feature>
<dbReference type="InParanoid" id="G4TRF5"/>
<evidence type="ECO:0000256" key="1">
    <source>
        <dbReference type="SAM" id="MobiDB-lite"/>
    </source>
</evidence>
<keyword evidence="3" id="KW-1185">Reference proteome</keyword>
<dbReference type="eggNOG" id="ENOG502SDVW">
    <property type="taxonomic scope" value="Eukaryota"/>
</dbReference>
<feature type="compositionally biased region" description="Low complexity" evidence="1">
    <location>
        <begin position="511"/>
        <end position="521"/>
    </location>
</feature>
<organism evidence="2 3">
    <name type="scientific">Serendipita indica (strain DSM 11827)</name>
    <name type="common">Root endophyte fungus</name>
    <name type="synonym">Piriformospora indica</name>
    <dbReference type="NCBI Taxonomy" id="1109443"/>
    <lineage>
        <taxon>Eukaryota</taxon>
        <taxon>Fungi</taxon>
        <taxon>Dikarya</taxon>
        <taxon>Basidiomycota</taxon>
        <taxon>Agaricomycotina</taxon>
        <taxon>Agaricomycetes</taxon>
        <taxon>Sebacinales</taxon>
        <taxon>Serendipitaceae</taxon>
        <taxon>Serendipita</taxon>
    </lineage>
</organism>
<dbReference type="OrthoDB" id="3357224at2759"/>
<feature type="region of interest" description="Disordered" evidence="1">
    <location>
        <begin position="494"/>
        <end position="668"/>
    </location>
</feature>
<feature type="compositionally biased region" description="Basic and acidic residues" evidence="1">
    <location>
        <begin position="915"/>
        <end position="925"/>
    </location>
</feature>
<feature type="compositionally biased region" description="Polar residues" evidence="1">
    <location>
        <begin position="391"/>
        <end position="405"/>
    </location>
</feature>
<feature type="region of interest" description="Disordered" evidence="1">
    <location>
        <begin position="387"/>
        <end position="422"/>
    </location>
</feature>
<feature type="region of interest" description="Disordered" evidence="1">
    <location>
        <begin position="904"/>
        <end position="941"/>
    </location>
</feature>
<feature type="compositionally biased region" description="Acidic residues" evidence="1">
    <location>
        <begin position="531"/>
        <end position="541"/>
    </location>
</feature>
<sequence>MSGHNRRNLSINVAQSLVPQTGAPPIFTPGPLTAAMPVHGHQSRPSMSHALPYPLSLAMNNPMNTMQTPVQAQFFQPVPGFIPGHNVGQRGSIAGPIFPIPPAIGQTPLTPGFPVGIQPPPHMVPPTQPTAGGHGRTGSMSLPVNRNRRQPSISTGGPPKATLGGPMNKHVAAPLTNPASSAAVLEKTLKGKKLVVKVPKETPTDNGVVPDFARHPVPTSDLAPFEDPQSIDIQTAVIHPEERLRGDFPKTVDVFLPGKGSWDELKRKMIDEKLSKLGVEVNFPTIFTNNPVHGRAASISSPADPNLLMFKLNRLRQFQNQDLSPNMTPSSHLSASPAPRPQTGSPSPNHLLGPSSRLNMPANHRNAMSLSTTGALYNPSGSFNPFGPTATLGSDQIISPALSTGSGRGRLPEEQSAATSEEGRIFAPRGVHGRLGATLTKPDFIRGFGLDITEETEEELEEVEAASQTGMSDRAVSELAEVLQDELDAIPELDEPASVANSRRHSRHTSRVSAALSLRSLGRGGKSDSGILEEDEKENEADGAIRAWESEGAARSPEDEDARSPANGWAGSDDESVGEFSNPSDEERARELKRARKQARAGHGSQQGSRSNFSRPGEHLDVPRINNAHDADSEEIVSNPSDDEMYRHKSTSRPLPAIPTSATHSRNNSGHVYVHSRSGSGHILPHAIPLPHSRGPSGQFATGGSSHGTPPVASPGYAATGFAINHRDSLNPHAAPFVFGKPWYSSTAAPATPPVETSTFAQQQQQPPTSGAHRLNATATEFKPSISAAEFKPSFAAPEFKPSTTAPEFKPSTTAPEFKPSPAAAEFRSTLAAPVFEPKLPPIEFGPSGLTGAFKSNPGSGDFTIRTTSGEPAVAPAASEFTFEPPPVAPKLAFPPPAVINEPAQPVNAHGRAIQGREKRQRTGSDVDAEPTANESVVEAAPAGADVITWGQLSEFTFPHEEGEEKAKEEAPVPTQVSDIKPFVFPPPKRAATVAVRAASPEPIDLTPEPAAEFKRKSDYQGLARSPKPPPLTDLPRRESDNERPISSGASSARALPQPPQRAQTLLSDFKPHSVSSNTVPVSLFKNLGHDRSRATSRDLSHSGRPSLDDVHMPMIARYGAKVVEAEPKPIAVEKPVDKPTLVLPENPIPQLKTSPTPPSPSGSSDSEVSRLGVGSIALSPRVDSLIDEKMEALRQDVRTLVEAHLLKMNTTTSNRAEEALMRIARLMREQAAERQDSKFEPLNSTLVRTIVEDSSKEVTSTIQRELSEFAHLLHSNVKRTPGEDIIRLIEEQASRVITAVSGATHTLAARLEVVHSLVNQPAPAPAQAAHARAPSHESLLRVLRPHLEQLRAVPFDVDVVTSRLAEAVKPTLADFIDLASDKGETAELIVAKLAPVLASLQSSRIETQEIANQLAEDISRLVPPVDSVALTEQVADLVVERLDSRLTVREKGMKPDAIAQKVVEVLQPQLSTASREETASNHTESIMRSLDALSKRVEQALHAATHAKATAQHSTVQSDELAAILLELRKLGGVTESQASLVANVSELRPAVLSEITTLHSTLTRGQEAISASQATLVEVAQQTQNMVDSGMTDVLHTQELHSAHLQDVLANSAQILKEVSILPHEFGSTQDAIRALHSELASKLRTLPDIIELQNQRHDLQVQLSKARSRPRTKAERERLRMEVQATQGLVAAKDAELAAAGVKTEQAEKALQQSLLRIETSEAVSKMVKEQIARLETANRELQKTNNERQAKIDSLELQMTFANRDKETAKEALARVEQERDATLEQQQDAWRENKLMSQKLDSLMQLLMSKESDELRELRRQRDKSKVMEAELSAAKKRTAELESKLELLVRSEAKTNQSLEDSRRQVDEYEDKVEKLEKELEPLRRLDTAQKTRDREFEQIRSQLQHQEKQENHLRQTNIMLEEELTTVRNELELLQKAQATAKWQHHQSKEPTAPAYARAAPTVNGRSSAVSGAHSSRSNTPPATYNGVWQSRHAPSKPNKAPQGYQSVPRSTAPSSKANHSSSGYRRAASPAQSVVSQAPTLRENGWWE</sequence>
<dbReference type="STRING" id="1109443.G4TRF5"/>
<reference evidence="2 3" key="1">
    <citation type="journal article" date="2011" name="PLoS Pathog.">
        <title>Endophytic Life Strategies Decoded by Genome and Transcriptome Analyses of the Mutualistic Root Symbiont Piriformospora indica.</title>
        <authorList>
            <person name="Zuccaro A."/>
            <person name="Lahrmann U."/>
            <person name="Guldener U."/>
            <person name="Langen G."/>
            <person name="Pfiffi S."/>
            <person name="Biedenkopf D."/>
            <person name="Wong P."/>
            <person name="Samans B."/>
            <person name="Grimm C."/>
            <person name="Basiewicz M."/>
            <person name="Murat C."/>
            <person name="Martin F."/>
            <person name="Kogel K.H."/>
        </authorList>
    </citation>
    <scope>NUCLEOTIDE SEQUENCE [LARGE SCALE GENOMIC DNA]</scope>
    <source>
        <strain evidence="2 3">DSM 11827</strain>
    </source>
</reference>
<feature type="compositionally biased region" description="Polar residues" evidence="1">
    <location>
        <begin position="322"/>
        <end position="334"/>
    </location>
</feature>
<feature type="compositionally biased region" description="Polar residues" evidence="1">
    <location>
        <begin position="604"/>
        <end position="614"/>
    </location>
</feature>
<feature type="compositionally biased region" description="Polar residues" evidence="1">
    <location>
        <begin position="1986"/>
        <end position="1996"/>
    </location>
</feature>
<feature type="compositionally biased region" description="Low complexity" evidence="1">
    <location>
        <begin position="1958"/>
        <end position="1985"/>
    </location>
</feature>
<feature type="region of interest" description="Disordered" evidence="1">
    <location>
        <begin position="1135"/>
        <end position="1171"/>
    </location>
</feature>
<feature type="compositionally biased region" description="Polar residues" evidence="1">
    <location>
        <begin position="749"/>
        <end position="769"/>
    </location>
</feature>
<evidence type="ECO:0000313" key="3">
    <source>
        <dbReference type="Proteomes" id="UP000007148"/>
    </source>
</evidence>
<feature type="compositionally biased region" description="Polar residues" evidence="1">
    <location>
        <begin position="138"/>
        <end position="155"/>
    </location>
</feature>
<gene>
    <name evidence="2" type="ORF">PIIN_07851</name>
</gene>
<dbReference type="PANTHER" id="PTHR43049:SF1">
    <property type="entry name" value="EARLY ENDOSOME ANTIGEN"/>
    <property type="match status" value="1"/>
</dbReference>
<feature type="compositionally biased region" description="Low complexity" evidence="1">
    <location>
        <begin position="2033"/>
        <end position="2047"/>
    </location>
</feature>
<proteinExistence type="predicted"/>
<feature type="compositionally biased region" description="Basic and acidic residues" evidence="1">
    <location>
        <begin position="961"/>
        <end position="971"/>
    </location>
</feature>
<feature type="compositionally biased region" description="Basic and acidic residues" evidence="1">
    <location>
        <begin position="616"/>
        <end position="631"/>
    </location>
</feature>
<feature type="compositionally biased region" description="Basic and acidic residues" evidence="1">
    <location>
        <begin position="1035"/>
        <end position="1044"/>
    </location>
</feature>